<dbReference type="InterPro" id="IPR051693">
    <property type="entry name" value="UPF0046_metallophosphoest"/>
</dbReference>
<gene>
    <name evidence="2" type="ORF">GCM10023189_32780</name>
</gene>
<dbReference type="SUPFAM" id="SSF56300">
    <property type="entry name" value="Metallo-dependent phosphatases"/>
    <property type="match status" value="1"/>
</dbReference>
<dbReference type="PANTHER" id="PTHR12905">
    <property type="entry name" value="METALLOPHOSPHOESTERASE"/>
    <property type="match status" value="1"/>
</dbReference>
<comment type="caution">
    <text evidence="2">The sequence shown here is derived from an EMBL/GenBank/DDBJ whole genome shotgun (WGS) entry which is preliminary data.</text>
</comment>
<organism evidence="2 3">
    <name type="scientific">Nibrella saemangeumensis</name>
    <dbReference type="NCBI Taxonomy" id="1084526"/>
    <lineage>
        <taxon>Bacteria</taxon>
        <taxon>Pseudomonadati</taxon>
        <taxon>Bacteroidota</taxon>
        <taxon>Cytophagia</taxon>
        <taxon>Cytophagales</taxon>
        <taxon>Spirosomataceae</taxon>
        <taxon>Nibrella</taxon>
    </lineage>
</organism>
<sequence length="199" mass="22608">MLIHAGNITADGSFPNLKEFLTWLRDFKHIPHKLFVGGNHDRILEAEASYMATLRNLLARYNIWYLHHESIGIDGVNFYGSSYSPEFMNWPFMYRRGEPAQALWDMIPQNTDVLITHTPPFGILDEVIGRGGSVRTGDNVGCKDLLDRVNLLNPMLHVFGHIHNGYGCTSEINVKTSFINAALLNEQYRPVNKPILVEI</sequence>
<dbReference type="Gene3D" id="3.60.21.10">
    <property type="match status" value="1"/>
</dbReference>
<feature type="domain" description="Calcineurin-like phosphoesterase" evidence="1">
    <location>
        <begin position="1"/>
        <end position="164"/>
    </location>
</feature>
<proteinExistence type="predicted"/>
<dbReference type="InterPro" id="IPR029052">
    <property type="entry name" value="Metallo-depent_PP-like"/>
</dbReference>
<evidence type="ECO:0000313" key="2">
    <source>
        <dbReference type="EMBL" id="GAA4459302.1"/>
    </source>
</evidence>
<dbReference type="InterPro" id="IPR004843">
    <property type="entry name" value="Calcineurin-like_PHP"/>
</dbReference>
<name>A0ABP8N469_9BACT</name>
<dbReference type="Proteomes" id="UP001501175">
    <property type="component" value="Unassembled WGS sequence"/>
</dbReference>
<reference evidence="3" key="1">
    <citation type="journal article" date="2019" name="Int. J. Syst. Evol. Microbiol.">
        <title>The Global Catalogue of Microorganisms (GCM) 10K type strain sequencing project: providing services to taxonomists for standard genome sequencing and annotation.</title>
        <authorList>
            <consortium name="The Broad Institute Genomics Platform"/>
            <consortium name="The Broad Institute Genome Sequencing Center for Infectious Disease"/>
            <person name="Wu L."/>
            <person name="Ma J."/>
        </authorList>
    </citation>
    <scope>NUCLEOTIDE SEQUENCE [LARGE SCALE GENOMIC DNA]</scope>
    <source>
        <strain evidence="3">JCM 17927</strain>
    </source>
</reference>
<dbReference type="PANTHER" id="PTHR12905:SF0">
    <property type="entry name" value="CALCINEURIN-LIKE PHOSPHOESTERASE DOMAIN-CONTAINING PROTEIN"/>
    <property type="match status" value="1"/>
</dbReference>
<dbReference type="Pfam" id="PF00149">
    <property type="entry name" value="Metallophos"/>
    <property type="match status" value="1"/>
</dbReference>
<evidence type="ECO:0000313" key="3">
    <source>
        <dbReference type="Proteomes" id="UP001501175"/>
    </source>
</evidence>
<dbReference type="CDD" id="cd07379">
    <property type="entry name" value="MPP_239FB"/>
    <property type="match status" value="1"/>
</dbReference>
<keyword evidence="3" id="KW-1185">Reference proteome</keyword>
<protein>
    <recommendedName>
        <fullName evidence="1">Calcineurin-like phosphoesterase domain-containing protein</fullName>
    </recommendedName>
</protein>
<evidence type="ECO:0000259" key="1">
    <source>
        <dbReference type="Pfam" id="PF00149"/>
    </source>
</evidence>
<accession>A0ABP8N469</accession>
<dbReference type="EMBL" id="BAABHD010000031">
    <property type="protein sequence ID" value="GAA4459302.1"/>
    <property type="molecule type" value="Genomic_DNA"/>
</dbReference>